<dbReference type="Proteomes" id="UP000027222">
    <property type="component" value="Unassembled WGS sequence"/>
</dbReference>
<reference evidence="2" key="1">
    <citation type="journal article" date="2014" name="Proc. Natl. Acad. Sci. U.S.A.">
        <title>Extensive sampling of basidiomycete genomes demonstrates inadequacy of the white-rot/brown-rot paradigm for wood decay fungi.</title>
        <authorList>
            <person name="Riley R."/>
            <person name="Salamov A.A."/>
            <person name="Brown D.W."/>
            <person name="Nagy L.G."/>
            <person name="Floudas D."/>
            <person name="Held B.W."/>
            <person name="Levasseur A."/>
            <person name="Lombard V."/>
            <person name="Morin E."/>
            <person name="Otillar R."/>
            <person name="Lindquist E.A."/>
            <person name="Sun H."/>
            <person name="LaButti K.M."/>
            <person name="Schmutz J."/>
            <person name="Jabbour D."/>
            <person name="Luo H."/>
            <person name="Baker S.E."/>
            <person name="Pisabarro A.G."/>
            <person name="Walton J.D."/>
            <person name="Blanchette R.A."/>
            <person name="Henrissat B."/>
            <person name="Martin F."/>
            <person name="Cullen D."/>
            <person name="Hibbett D.S."/>
            <person name="Grigoriev I.V."/>
        </authorList>
    </citation>
    <scope>NUCLEOTIDE SEQUENCE [LARGE SCALE GENOMIC DNA]</scope>
    <source>
        <strain evidence="2">CBS 339.88</strain>
    </source>
</reference>
<dbReference type="AlphaFoldDB" id="A0A067T033"/>
<gene>
    <name evidence="1" type="ORF">GALMADRAFT_446769</name>
</gene>
<keyword evidence="2" id="KW-1185">Reference proteome</keyword>
<organism evidence="1 2">
    <name type="scientific">Galerina marginata (strain CBS 339.88)</name>
    <dbReference type="NCBI Taxonomy" id="685588"/>
    <lineage>
        <taxon>Eukaryota</taxon>
        <taxon>Fungi</taxon>
        <taxon>Dikarya</taxon>
        <taxon>Basidiomycota</taxon>
        <taxon>Agaricomycotina</taxon>
        <taxon>Agaricomycetes</taxon>
        <taxon>Agaricomycetidae</taxon>
        <taxon>Agaricales</taxon>
        <taxon>Agaricineae</taxon>
        <taxon>Strophariaceae</taxon>
        <taxon>Galerina</taxon>
    </lineage>
</organism>
<proteinExistence type="predicted"/>
<evidence type="ECO:0000313" key="1">
    <source>
        <dbReference type="EMBL" id="KDR76461.1"/>
    </source>
</evidence>
<accession>A0A067T033</accession>
<name>A0A067T033_GALM3</name>
<dbReference type="HOGENOM" id="CLU_2527601_0_0_1"/>
<evidence type="ECO:0000313" key="2">
    <source>
        <dbReference type="Proteomes" id="UP000027222"/>
    </source>
</evidence>
<sequence length="84" mass="9346">MTHDRPSQVSTPLKATLIKSRCTLSCSLQSQFRFQSLQSAAGHKYLARQTTNPMNPASGQVVGSTPGQARWSWTHDRAVKLRTF</sequence>
<protein>
    <submittedName>
        <fullName evidence="1">Uncharacterized protein</fullName>
    </submittedName>
</protein>
<dbReference type="EMBL" id="KL142378">
    <property type="protein sequence ID" value="KDR76461.1"/>
    <property type="molecule type" value="Genomic_DNA"/>
</dbReference>